<organism evidence="2 3">
    <name type="scientific">Trichobilharzia regenti</name>
    <name type="common">Nasal bird schistosome</name>
    <dbReference type="NCBI Taxonomy" id="157069"/>
    <lineage>
        <taxon>Eukaryota</taxon>
        <taxon>Metazoa</taxon>
        <taxon>Spiralia</taxon>
        <taxon>Lophotrochozoa</taxon>
        <taxon>Platyhelminthes</taxon>
        <taxon>Trematoda</taxon>
        <taxon>Digenea</taxon>
        <taxon>Strigeidida</taxon>
        <taxon>Schistosomatoidea</taxon>
        <taxon>Schistosomatidae</taxon>
        <taxon>Trichobilharzia</taxon>
    </lineage>
</organism>
<dbReference type="AlphaFoldDB" id="A0AA85ISV6"/>
<dbReference type="Proteomes" id="UP000050795">
    <property type="component" value="Unassembled WGS sequence"/>
</dbReference>
<protein>
    <submittedName>
        <fullName evidence="3">Uncharacterized protein</fullName>
    </submittedName>
</protein>
<evidence type="ECO:0000313" key="3">
    <source>
        <dbReference type="WBParaSite" id="TREG1_117630.1"/>
    </source>
</evidence>
<feature type="compositionally biased region" description="Polar residues" evidence="1">
    <location>
        <begin position="11"/>
        <end position="25"/>
    </location>
</feature>
<name>A0AA85ISV6_TRIRE</name>
<proteinExistence type="predicted"/>
<dbReference type="WBParaSite" id="TREG1_117630.1">
    <property type="protein sequence ID" value="TREG1_117630.1"/>
    <property type="gene ID" value="TREG1_117630"/>
</dbReference>
<accession>A0AA85ISV6</accession>
<evidence type="ECO:0000256" key="1">
    <source>
        <dbReference type="SAM" id="MobiDB-lite"/>
    </source>
</evidence>
<sequence>MGIISELHQPDGTSSDSQTLPSTSVNRDSFKTVYNSVLASSSSVTTEDKASQVTYLLLRKSTHTYRFLCTLLLGLLLAEKQCLLIGCFPAEGYSIISLLPSLR</sequence>
<evidence type="ECO:0000313" key="2">
    <source>
        <dbReference type="Proteomes" id="UP000050795"/>
    </source>
</evidence>
<reference evidence="2" key="1">
    <citation type="submission" date="2022-06" db="EMBL/GenBank/DDBJ databases">
        <authorList>
            <person name="Berger JAMES D."/>
            <person name="Berger JAMES D."/>
        </authorList>
    </citation>
    <scope>NUCLEOTIDE SEQUENCE [LARGE SCALE GENOMIC DNA]</scope>
</reference>
<reference evidence="3" key="2">
    <citation type="submission" date="2023-11" db="UniProtKB">
        <authorList>
            <consortium name="WormBaseParasite"/>
        </authorList>
    </citation>
    <scope>IDENTIFICATION</scope>
</reference>
<keyword evidence="2" id="KW-1185">Reference proteome</keyword>
<feature type="region of interest" description="Disordered" evidence="1">
    <location>
        <begin position="1"/>
        <end position="25"/>
    </location>
</feature>